<accession>A0ABX3KWG8</accession>
<dbReference type="Pfam" id="PF00512">
    <property type="entry name" value="HisKA"/>
    <property type="match status" value="1"/>
</dbReference>
<evidence type="ECO:0000256" key="1">
    <source>
        <dbReference type="ARBA" id="ARBA00000085"/>
    </source>
</evidence>
<dbReference type="PANTHER" id="PTHR45528">
    <property type="entry name" value="SENSOR HISTIDINE KINASE CPXA"/>
    <property type="match status" value="1"/>
</dbReference>
<dbReference type="Gene3D" id="6.10.340.10">
    <property type="match status" value="1"/>
</dbReference>
<evidence type="ECO:0000256" key="4">
    <source>
        <dbReference type="ARBA" id="ARBA00022475"/>
    </source>
</evidence>
<dbReference type="EMBL" id="MLAA01000039">
    <property type="protein sequence ID" value="OOF67706.1"/>
    <property type="molecule type" value="Genomic_DNA"/>
</dbReference>
<comment type="subcellular location">
    <subcellularLocation>
        <location evidence="2">Cell membrane</location>
        <topology evidence="2">Multi-pass membrane protein</topology>
    </subcellularLocation>
</comment>
<evidence type="ECO:0000313" key="18">
    <source>
        <dbReference type="Proteomes" id="UP000188820"/>
    </source>
</evidence>
<protein>
    <recommendedName>
        <fullName evidence="3">histidine kinase</fullName>
        <ecNumber evidence="3">2.7.13.3</ecNumber>
    </recommendedName>
</protein>
<dbReference type="InterPro" id="IPR038515">
    <property type="entry name" value="CpxA_peri_sf"/>
</dbReference>
<dbReference type="EC" id="2.7.13.3" evidence="3"/>
<evidence type="ECO:0000256" key="12">
    <source>
        <dbReference type="ARBA" id="ARBA00023012"/>
    </source>
</evidence>
<reference evidence="17 18" key="1">
    <citation type="submission" date="2016-10" db="EMBL/GenBank/DDBJ databases">
        <title>Rodentibacter gen. nov. and new species.</title>
        <authorList>
            <person name="Christensen H."/>
        </authorList>
    </citation>
    <scope>NUCLEOTIDE SEQUENCE [LARGE SCALE GENOMIC DNA]</scope>
    <source>
        <strain evidence="17 18">1998236014</strain>
    </source>
</reference>
<dbReference type="NCBIfam" id="NF007007">
    <property type="entry name" value="PRK09470.1"/>
    <property type="match status" value="1"/>
</dbReference>
<keyword evidence="13 14" id="KW-0472">Membrane</keyword>
<evidence type="ECO:0000256" key="3">
    <source>
        <dbReference type="ARBA" id="ARBA00012438"/>
    </source>
</evidence>
<keyword evidence="6" id="KW-0808">Transferase</keyword>
<dbReference type="InterPro" id="IPR003594">
    <property type="entry name" value="HATPase_dom"/>
</dbReference>
<keyword evidence="5" id="KW-0597">Phosphoprotein</keyword>
<keyword evidence="8" id="KW-0547">Nucleotide-binding</keyword>
<keyword evidence="18" id="KW-1185">Reference proteome</keyword>
<organism evidence="17 18">
    <name type="scientific">Rodentibacter caecimuris</name>
    <dbReference type="NCBI Taxonomy" id="1796644"/>
    <lineage>
        <taxon>Bacteria</taxon>
        <taxon>Pseudomonadati</taxon>
        <taxon>Pseudomonadota</taxon>
        <taxon>Gammaproteobacteria</taxon>
        <taxon>Pasteurellales</taxon>
        <taxon>Pasteurellaceae</taxon>
        <taxon>Rodentibacter</taxon>
    </lineage>
</organism>
<dbReference type="SMART" id="SM00388">
    <property type="entry name" value="HisKA"/>
    <property type="match status" value="1"/>
</dbReference>
<evidence type="ECO:0000256" key="7">
    <source>
        <dbReference type="ARBA" id="ARBA00022692"/>
    </source>
</evidence>
<evidence type="ECO:0000313" key="17">
    <source>
        <dbReference type="EMBL" id="OOF67706.1"/>
    </source>
</evidence>
<dbReference type="InterPro" id="IPR003661">
    <property type="entry name" value="HisK_dim/P_dom"/>
</dbReference>
<dbReference type="InterPro" id="IPR036097">
    <property type="entry name" value="HisK_dim/P_sf"/>
</dbReference>
<dbReference type="Pfam" id="PF02518">
    <property type="entry name" value="HATPase_c"/>
    <property type="match status" value="1"/>
</dbReference>
<dbReference type="Proteomes" id="UP000188820">
    <property type="component" value="Unassembled WGS sequence"/>
</dbReference>
<comment type="catalytic activity">
    <reaction evidence="1">
        <text>ATP + protein L-histidine = ADP + protein N-phospho-L-histidine.</text>
        <dbReference type="EC" id="2.7.13.3"/>
    </reaction>
</comment>
<dbReference type="PRINTS" id="PR00344">
    <property type="entry name" value="BCTRLSENSOR"/>
</dbReference>
<dbReference type="SUPFAM" id="SSF47384">
    <property type="entry name" value="Homodimeric domain of signal transducing histidine kinase"/>
    <property type="match status" value="1"/>
</dbReference>
<feature type="transmembrane region" description="Helical" evidence="14">
    <location>
        <begin position="169"/>
        <end position="186"/>
    </location>
</feature>
<dbReference type="GO" id="GO:0016301">
    <property type="term" value="F:kinase activity"/>
    <property type="evidence" value="ECO:0007669"/>
    <property type="project" value="UniProtKB-KW"/>
</dbReference>
<evidence type="ECO:0000259" key="16">
    <source>
        <dbReference type="PROSITE" id="PS50885"/>
    </source>
</evidence>
<feature type="domain" description="Histidine kinase" evidence="15">
    <location>
        <begin position="249"/>
        <end position="466"/>
    </location>
</feature>
<name>A0ABX3KWG8_9PAST</name>
<dbReference type="InterPro" id="IPR058125">
    <property type="entry name" value="CpxA"/>
</dbReference>
<dbReference type="PANTHER" id="PTHR45528:SF1">
    <property type="entry name" value="SENSOR HISTIDINE KINASE CPXA"/>
    <property type="match status" value="1"/>
</dbReference>
<dbReference type="Pfam" id="PF00672">
    <property type="entry name" value="HAMP"/>
    <property type="match status" value="1"/>
</dbReference>
<dbReference type="InterPro" id="IPR050398">
    <property type="entry name" value="HssS/ArlS-like"/>
</dbReference>
<dbReference type="SMART" id="SM00304">
    <property type="entry name" value="HAMP"/>
    <property type="match status" value="1"/>
</dbReference>
<feature type="domain" description="HAMP" evidence="16">
    <location>
        <begin position="187"/>
        <end position="241"/>
    </location>
</feature>
<dbReference type="InterPro" id="IPR005467">
    <property type="entry name" value="His_kinase_dom"/>
</dbReference>
<evidence type="ECO:0000256" key="11">
    <source>
        <dbReference type="ARBA" id="ARBA00022989"/>
    </source>
</evidence>
<dbReference type="PROSITE" id="PS50885">
    <property type="entry name" value="HAMP"/>
    <property type="match status" value="1"/>
</dbReference>
<evidence type="ECO:0000256" key="6">
    <source>
        <dbReference type="ARBA" id="ARBA00022679"/>
    </source>
</evidence>
<evidence type="ECO:0000259" key="15">
    <source>
        <dbReference type="PROSITE" id="PS50109"/>
    </source>
</evidence>
<keyword evidence="7 14" id="KW-0812">Transmembrane</keyword>
<comment type="caution">
    <text evidence="17">The sequence shown here is derived from an EMBL/GenBank/DDBJ whole genome shotgun (WGS) entry which is preliminary data.</text>
</comment>
<gene>
    <name evidence="17" type="ORF">BKG89_09045</name>
</gene>
<proteinExistence type="predicted"/>
<dbReference type="RefSeq" id="WP_077464246.1">
    <property type="nucleotide sequence ID" value="NZ_MLAA01000039.1"/>
</dbReference>
<keyword evidence="9 17" id="KW-0418">Kinase</keyword>
<evidence type="ECO:0000256" key="8">
    <source>
        <dbReference type="ARBA" id="ARBA00022741"/>
    </source>
</evidence>
<dbReference type="CDD" id="cd06225">
    <property type="entry name" value="HAMP"/>
    <property type="match status" value="1"/>
</dbReference>
<dbReference type="InterPro" id="IPR036890">
    <property type="entry name" value="HATPase_C_sf"/>
</dbReference>
<dbReference type="Gene3D" id="3.30.565.10">
    <property type="entry name" value="Histidine kinase-like ATPase, C-terminal domain"/>
    <property type="match status" value="1"/>
</dbReference>
<keyword evidence="10" id="KW-0067">ATP-binding</keyword>
<feature type="transmembrane region" description="Helical" evidence="14">
    <location>
        <begin position="12"/>
        <end position="37"/>
    </location>
</feature>
<evidence type="ECO:0000256" key="5">
    <source>
        <dbReference type="ARBA" id="ARBA00022553"/>
    </source>
</evidence>
<sequence>MKRLYNLTIHQLTFRTFMIFWLTFIFLTLLIISLPYFDSRTYSFLKEQEVSQYQQKLISVIKSNKLNHLLSGSFTHQTDTLDDEHPILLDDENDKIYGASKDEEEYVLSFANNILDIEQPRRKIFNNTQIVGPFQVYLNNAETPILLFFTSKVNQQQEILFYILDKPHILLILMIMITTPLLWWFAHTIIRPISNLQRAANLIAVGSFEFNPKLNQEGPLELRQVGQSFNRMASSIENLLSHQQSLLSSISHELRTPLTRLQLTNSLLRRQIGDTESVKRIEKEINQMDKMIRDLLILSRQRVNSHTKRKTFAIPELWQNVIKDAQFEAEQNHLDLITEINIPYAETLMINGNIALLESAIENVIRNALKYTSKKILLSIYLKQIKQEEYLIIHVDDDGFGVPEDDLKKIFSPFYRVDEARTRTTGGSGLGLAIVSSVIKEHQGEVWAEKSYLGGLAVTIQLPLWINS</sequence>
<dbReference type="SUPFAM" id="SSF55874">
    <property type="entry name" value="ATPase domain of HSP90 chaperone/DNA topoisomerase II/histidine kinase"/>
    <property type="match status" value="1"/>
</dbReference>
<evidence type="ECO:0000256" key="10">
    <source>
        <dbReference type="ARBA" id="ARBA00022840"/>
    </source>
</evidence>
<dbReference type="PROSITE" id="PS50109">
    <property type="entry name" value="HIS_KIN"/>
    <property type="match status" value="1"/>
</dbReference>
<dbReference type="InterPro" id="IPR003660">
    <property type="entry name" value="HAMP_dom"/>
</dbReference>
<evidence type="ECO:0000256" key="14">
    <source>
        <dbReference type="SAM" id="Phobius"/>
    </source>
</evidence>
<evidence type="ECO:0000256" key="9">
    <source>
        <dbReference type="ARBA" id="ARBA00022777"/>
    </source>
</evidence>
<keyword evidence="11 14" id="KW-1133">Transmembrane helix</keyword>
<dbReference type="SMART" id="SM00387">
    <property type="entry name" value="HATPase_c"/>
    <property type="match status" value="1"/>
</dbReference>
<dbReference type="Gene3D" id="1.10.287.130">
    <property type="match status" value="1"/>
</dbReference>
<keyword evidence="12" id="KW-0902">Two-component regulatory system</keyword>
<dbReference type="InterPro" id="IPR004358">
    <property type="entry name" value="Sig_transdc_His_kin-like_C"/>
</dbReference>
<evidence type="ECO:0000256" key="13">
    <source>
        <dbReference type="ARBA" id="ARBA00023136"/>
    </source>
</evidence>
<evidence type="ECO:0000256" key="2">
    <source>
        <dbReference type="ARBA" id="ARBA00004651"/>
    </source>
</evidence>
<dbReference type="CDD" id="cd00082">
    <property type="entry name" value="HisKA"/>
    <property type="match status" value="1"/>
</dbReference>
<dbReference type="Gene3D" id="3.30.450.210">
    <property type="entry name" value="Two-component sensor protein CpxA, periplasmic domain"/>
    <property type="match status" value="1"/>
</dbReference>
<keyword evidence="4" id="KW-1003">Cell membrane</keyword>